<dbReference type="InterPro" id="IPR000073">
    <property type="entry name" value="AB_hydrolase_1"/>
</dbReference>
<evidence type="ECO:0000313" key="4">
    <source>
        <dbReference type="Proteomes" id="UP000541535"/>
    </source>
</evidence>
<feature type="chain" id="PRO_5030526806" evidence="1">
    <location>
        <begin position="21"/>
        <end position="315"/>
    </location>
</feature>
<dbReference type="PRINTS" id="PR00111">
    <property type="entry name" value="ABHYDROLASE"/>
</dbReference>
<dbReference type="PANTHER" id="PTHR43798">
    <property type="entry name" value="MONOACYLGLYCEROL LIPASE"/>
    <property type="match status" value="1"/>
</dbReference>
<organism evidence="3 4">
    <name type="scientific">Pseudoduganella violacea</name>
    <dbReference type="NCBI Taxonomy" id="1715466"/>
    <lineage>
        <taxon>Bacteria</taxon>
        <taxon>Pseudomonadati</taxon>
        <taxon>Pseudomonadota</taxon>
        <taxon>Betaproteobacteria</taxon>
        <taxon>Burkholderiales</taxon>
        <taxon>Oxalobacteraceae</taxon>
        <taxon>Telluria group</taxon>
        <taxon>Pseudoduganella</taxon>
    </lineage>
</organism>
<comment type="caution">
    <text evidence="3">The sequence shown here is derived from an EMBL/GenBank/DDBJ whole genome shotgun (WGS) entry which is preliminary data.</text>
</comment>
<gene>
    <name evidence="3" type="ORF">FHS03_001306</name>
</gene>
<dbReference type="RefSeq" id="WP_183440214.1">
    <property type="nucleotide sequence ID" value="NZ_JACHXD010000003.1"/>
</dbReference>
<feature type="signal peptide" evidence="1">
    <location>
        <begin position="1"/>
        <end position="20"/>
    </location>
</feature>
<dbReference type="SUPFAM" id="SSF53474">
    <property type="entry name" value="alpha/beta-Hydrolases"/>
    <property type="match status" value="1"/>
</dbReference>
<protein>
    <submittedName>
        <fullName evidence="3">Pimeloyl-ACP methyl ester carboxylesterase</fullName>
    </submittedName>
</protein>
<proteinExistence type="predicted"/>
<evidence type="ECO:0000256" key="1">
    <source>
        <dbReference type="SAM" id="SignalP"/>
    </source>
</evidence>
<dbReference type="Gene3D" id="3.40.50.1820">
    <property type="entry name" value="alpha/beta hydrolase"/>
    <property type="match status" value="1"/>
</dbReference>
<evidence type="ECO:0000313" key="3">
    <source>
        <dbReference type="EMBL" id="MBB3118275.1"/>
    </source>
</evidence>
<dbReference type="PANTHER" id="PTHR43798:SF33">
    <property type="entry name" value="HYDROLASE, PUTATIVE (AFU_ORTHOLOGUE AFUA_2G14860)-RELATED"/>
    <property type="match status" value="1"/>
</dbReference>
<dbReference type="Pfam" id="PF00561">
    <property type="entry name" value="Abhydrolase_1"/>
    <property type="match status" value="1"/>
</dbReference>
<feature type="domain" description="AB hydrolase-1" evidence="2">
    <location>
        <begin position="48"/>
        <end position="169"/>
    </location>
</feature>
<dbReference type="InterPro" id="IPR050266">
    <property type="entry name" value="AB_hydrolase_sf"/>
</dbReference>
<evidence type="ECO:0000259" key="2">
    <source>
        <dbReference type="Pfam" id="PF00561"/>
    </source>
</evidence>
<sequence>MNKFIPAVVLAMASAVSAHAEVLTTGSHVPGLQLRLRHTTAGATRGLPVLFLHGSSFPSALAFDFPMDGVSWMDSLAARGHNVYALDFLGYGLSDRYPPAQQPQGRALDVVQDVDRAVELVLARSGARQVALVAHSWGGSVGALYAERHPEKVGKLVLFAAITARNQSTPRAQVAPYQELTPAQRIAGMDGLRPAGEASQLHADVHKRWGADWLASDRRADNAAVVRFPSGPSADADDLSHGRPYYDPARIKAPTLLVRGEWDTWPSDADYKLLRGRMTGAAEREYAVIPRGTHVMHLELAHGALWQAVERFLER</sequence>
<dbReference type="GO" id="GO:0016020">
    <property type="term" value="C:membrane"/>
    <property type="evidence" value="ECO:0007669"/>
    <property type="project" value="TreeGrafter"/>
</dbReference>
<name>A0A7W5B9D4_9BURK</name>
<dbReference type="InterPro" id="IPR029058">
    <property type="entry name" value="AB_hydrolase_fold"/>
</dbReference>
<dbReference type="EMBL" id="JACHXD010000003">
    <property type="protein sequence ID" value="MBB3118275.1"/>
    <property type="molecule type" value="Genomic_DNA"/>
</dbReference>
<keyword evidence="4" id="KW-1185">Reference proteome</keyword>
<dbReference type="Proteomes" id="UP000541535">
    <property type="component" value="Unassembled WGS sequence"/>
</dbReference>
<reference evidence="3 4" key="1">
    <citation type="submission" date="2020-08" db="EMBL/GenBank/DDBJ databases">
        <title>Genomic Encyclopedia of Type Strains, Phase III (KMG-III): the genomes of soil and plant-associated and newly described type strains.</title>
        <authorList>
            <person name="Whitman W."/>
        </authorList>
    </citation>
    <scope>NUCLEOTIDE SEQUENCE [LARGE SCALE GENOMIC DNA]</scope>
    <source>
        <strain evidence="3 4">CECT 8897</strain>
    </source>
</reference>
<dbReference type="AlphaFoldDB" id="A0A7W5B9D4"/>
<keyword evidence="1" id="KW-0732">Signal</keyword>
<accession>A0A7W5B9D4</accession>